<dbReference type="EMBL" id="PYYB01000001">
    <property type="protein sequence ID" value="PTL60247.1"/>
    <property type="molecule type" value="Genomic_DNA"/>
</dbReference>
<name>A0A2T4ULX3_9ACTN</name>
<dbReference type="RefSeq" id="WP_107568892.1">
    <property type="nucleotide sequence ID" value="NZ_PYYB01000001.1"/>
</dbReference>
<feature type="compositionally biased region" description="Polar residues" evidence="1">
    <location>
        <begin position="179"/>
        <end position="188"/>
    </location>
</feature>
<dbReference type="Proteomes" id="UP000240739">
    <property type="component" value="Unassembled WGS sequence"/>
</dbReference>
<sequence>MNELVLAVVATAGALGGASLAGWFTLRAGAVERRAREAGELAAVVSAVNHALDRLELELRQLPPDVASRSKDLTDRALERTPLLAWAIAQASRHTVGRPAMLALDGYSAAASRLLLAGPEPVLHALAPINDLLADVEHRDGEWWVAWRGARGELIRVARVQTVVNDKGTPITKRRPGSRSITRSARNS</sequence>
<comment type="caution">
    <text evidence="2">The sequence shown here is derived from an EMBL/GenBank/DDBJ whole genome shotgun (WGS) entry which is preliminary data.</text>
</comment>
<feature type="region of interest" description="Disordered" evidence="1">
    <location>
        <begin position="168"/>
        <end position="188"/>
    </location>
</feature>
<evidence type="ECO:0000313" key="3">
    <source>
        <dbReference type="Proteomes" id="UP000240739"/>
    </source>
</evidence>
<dbReference type="AlphaFoldDB" id="A0A2T4ULX3"/>
<proteinExistence type="predicted"/>
<accession>A0A2T4ULX3</accession>
<keyword evidence="3" id="KW-1185">Reference proteome</keyword>
<organism evidence="2 3">
    <name type="scientific">Paraconexibacter algicola</name>
    <dbReference type="NCBI Taxonomy" id="2133960"/>
    <lineage>
        <taxon>Bacteria</taxon>
        <taxon>Bacillati</taxon>
        <taxon>Actinomycetota</taxon>
        <taxon>Thermoleophilia</taxon>
        <taxon>Solirubrobacterales</taxon>
        <taxon>Paraconexibacteraceae</taxon>
        <taxon>Paraconexibacter</taxon>
    </lineage>
</organism>
<gene>
    <name evidence="2" type="ORF">C7Y72_11665</name>
</gene>
<evidence type="ECO:0000313" key="2">
    <source>
        <dbReference type="EMBL" id="PTL60247.1"/>
    </source>
</evidence>
<reference evidence="2 3" key="1">
    <citation type="submission" date="2018-03" db="EMBL/GenBank/DDBJ databases">
        <title>Aquarubrobacter algicola gen. nov., sp. nov., a novel actinobacterium isolated from shallow eutrophic lake during the end of cyanobacterial harmful algal blooms.</title>
        <authorList>
            <person name="Chun S.J."/>
        </authorList>
    </citation>
    <scope>NUCLEOTIDE SEQUENCE [LARGE SCALE GENOMIC DNA]</scope>
    <source>
        <strain evidence="2 3">Seoho-28</strain>
    </source>
</reference>
<evidence type="ECO:0000256" key="1">
    <source>
        <dbReference type="SAM" id="MobiDB-lite"/>
    </source>
</evidence>
<protein>
    <submittedName>
        <fullName evidence="2">Uncharacterized protein</fullName>
    </submittedName>
</protein>